<reference evidence="2 3" key="1">
    <citation type="submission" date="2016-03" db="EMBL/GenBank/DDBJ databases">
        <title>Acinetobacter genomospecies 28 strain ANC 4149.</title>
        <authorList>
            <person name="Radolfova-Krizova L."/>
            <person name="Nemec A."/>
        </authorList>
    </citation>
    <scope>NUCLEOTIDE SEQUENCE [LARGE SCALE GENOMIC DNA]</scope>
    <source>
        <strain evidence="2 3">ANC 4149</strain>
    </source>
</reference>
<evidence type="ECO:0000256" key="1">
    <source>
        <dbReference type="SAM" id="Phobius"/>
    </source>
</evidence>
<dbReference type="AlphaFoldDB" id="A0A151Y1U0"/>
<name>A0A151Y1U0_9GAMM</name>
<keyword evidence="1" id="KW-0472">Membrane</keyword>
<dbReference type="EMBL" id="LUAW01000020">
    <property type="protein sequence ID" value="KYQ71967.1"/>
    <property type="molecule type" value="Genomic_DNA"/>
</dbReference>
<protein>
    <submittedName>
        <fullName evidence="2">Uncharacterized protein</fullName>
    </submittedName>
</protein>
<keyword evidence="1" id="KW-1133">Transmembrane helix</keyword>
<accession>A0A151Y1U0</accession>
<organism evidence="2 3">
    <name type="scientific">Acinetobacter pragensis</name>
    <dbReference type="NCBI Taxonomy" id="1806892"/>
    <lineage>
        <taxon>Bacteria</taxon>
        <taxon>Pseudomonadati</taxon>
        <taxon>Pseudomonadota</taxon>
        <taxon>Gammaproteobacteria</taxon>
        <taxon>Moraxellales</taxon>
        <taxon>Moraxellaceae</taxon>
        <taxon>Acinetobacter</taxon>
    </lineage>
</organism>
<feature type="transmembrane region" description="Helical" evidence="1">
    <location>
        <begin position="74"/>
        <end position="96"/>
    </location>
</feature>
<dbReference type="Proteomes" id="UP000076276">
    <property type="component" value="Unassembled WGS sequence"/>
</dbReference>
<sequence length="99" mass="11660">MYIPPLKAKSKDFYGSNPLPILAAIMTLHDRSLENIRVRFLAISALVFYCLYTMTLNIHYMIISCLIMPIARVLYIFSNSYFQFIYLGRFLLAILWRNQ</sequence>
<keyword evidence="1" id="KW-0812">Transmembrane</keyword>
<proteinExistence type="predicted"/>
<gene>
    <name evidence="2" type="ORF">AZH43_12125</name>
</gene>
<keyword evidence="3" id="KW-1185">Reference proteome</keyword>
<evidence type="ECO:0000313" key="3">
    <source>
        <dbReference type="Proteomes" id="UP000076276"/>
    </source>
</evidence>
<comment type="caution">
    <text evidence="2">The sequence shown here is derived from an EMBL/GenBank/DDBJ whole genome shotgun (WGS) entry which is preliminary data.</text>
</comment>
<feature type="transmembrane region" description="Helical" evidence="1">
    <location>
        <begin position="40"/>
        <end position="62"/>
    </location>
</feature>
<evidence type="ECO:0000313" key="2">
    <source>
        <dbReference type="EMBL" id="KYQ71967.1"/>
    </source>
</evidence>